<dbReference type="PROSITE" id="PS50097">
    <property type="entry name" value="BTB"/>
    <property type="match status" value="1"/>
</dbReference>
<accession>A0A914WI05</accession>
<protein>
    <submittedName>
        <fullName evidence="4">Uncharacterized protein</fullName>
    </submittedName>
</protein>
<proteinExistence type="predicted"/>
<evidence type="ECO:0000259" key="2">
    <source>
        <dbReference type="PROSITE" id="PS50144"/>
    </source>
</evidence>
<dbReference type="InterPro" id="IPR000210">
    <property type="entry name" value="BTB/POZ_dom"/>
</dbReference>
<dbReference type="Pfam" id="PF00651">
    <property type="entry name" value="BTB"/>
    <property type="match status" value="1"/>
</dbReference>
<dbReference type="InterPro" id="IPR011333">
    <property type="entry name" value="SKP1/BTB/POZ_sf"/>
</dbReference>
<dbReference type="InterPro" id="IPR002083">
    <property type="entry name" value="MATH/TRAF_dom"/>
</dbReference>
<feature type="domain" description="MATH" evidence="2">
    <location>
        <begin position="21"/>
        <end position="149"/>
    </location>
</feature>
<dbReference type="Pfam" id="PF22486">
    <property type="entry name" value="MATH_2"/>
    <property type="match status" value="1"/>
</dbReference>
<sequence length="338" mass="37715">MKRAFTKISKTTEVASTEYKSDTFVWQIGDFSQRTSPIESAKFDGAIYGTKWNLILYPDGYRTKNNGHLSLFVRLCTARTSKVHASFVIRIVNNSSSERSRIMARNLPYTFGLRSGHSLGSARVIQRSTVLDPLMGFLVDDKLVVTCDLTMVVFEPLMEGKGVLTKQMKLLASSEYSDCVLICSDGVEIPACKFLLAAQSAVFRVMFKGDTEEGKTGRVNASDCGSETMRELLRFTCGGQVQNLNEIAAELLVVADKYDVDDLKQLCAESLTNSLTEENVCWRLILADRHGVLCVKEAAFKLISDHIGHIKHLPNAKELFSGRHSDLLIEIFTFMKQN</sequence>
<dbReference type="SUPFAM" id="SSF54695">
    <property type="entry name" value="POZ domain"/>
    <property type="match status" value="1"/>
</dbReference>
<keyword evidence="3" id="KW-1185">Reference proteome</keyword>
<dbReference type="Proteomes" id="UP000887566">
    <property type="component" value="Unplaced"/>
</dbReference>
<feature type="domain" description="BTB" evidence="1">
    <location>
        <begin position="177"/>
        <end position="245"/>
    </location>
</feature>
<reference evidence="4" key="1">
    <citation type="submission" date="2022-11" db="UniProtKB">
        <authorList>
            <consortium name="WormBaseParasite"/>
        </authorList>
    </citation>
    <scope>IDENTIFICATION</scope>
</reference>
<dbReference type="InterPro" id="IPR008974">
    <property type="entry name" value="TRAF-like"/>
</dbReference>
<dbReference type="AlphaFoldDB" id="A0A914WI05"/>
<dbReference type="SMART" id="SM00225">
    <property type="entry name" value="BTB"/>
    <property type="match status" value="1"/>
</dbReference>
<dbReference type="GO" id="GO:0030163">
    <property type="term" value="P:protein catabolic process"/>
    <property type="evidence" value="ECO:0007669"/>
    <property type="project" value="UniProtKB-ARBA"/>
</dbReference>
<evidence type="ECO:0000313" key="3">
    <source>
        <dbReference type="Proteomes" id="UP000887566"/>
    </source>
</evidence>
<dbReference type="SUPFAM" id="SSF49599">
    <property type="entry name" value="TRAF domain-like"/>
    <property type="match status" value="1"/>
</dbReference>
<evidence type="ECO:0000259" key="1">
    <source>
        <dbReference type="PROSITE" id="PS50097"/>
    </source>
</evidence>
<dbReference type="Gene3D" id="3.30.710.10">
    <property type="entry name" value="Potassium Channel Kv1.1, Chain A"/>
    <property type="match status" value="1"/>
</dbReference>
<dbReference type="Gene3D" id="2.60.210.10">
    <property type="entry name" value="Apoptosis, Tumor Necrosis Factor Receptor Associated Protein 2, Chain A"/>
    <property type="match status" value="1"/>
</dbReference>
<organism evidence="3 4">
    <name type="scientific">Plectus sambesii</name>
    <dbReference type="NCBI Taxonomy" id="2011161"/>
    <lineage>
        <taxon>Eukaryota</taxon>
        <taxon>Metazoa</taxon>
        <taxon>Ecdysozoa</taxon>
        <taxon>Nematoda</taxon>
        <taxon>Chromadorea</taxon>
        <taxon>Plectida</taxon>
        <taxon>Plectina</taxon>
        <taxon>Plectoidea</taxon>
        <taxon>Plectidae</taxon>
        <taxon>Plectus</taxon>
    </lineage>
</organism>
<dbReference type="PANTHER" id="PTHR24413">
    <property type="entry name" value="SPECKLE-TYPE POZ PROTEIN"/>
    <property type="match status" value="1"/>
</dbReference>
<dbReference type="CDD" id="cd00121">
    <property type="entry name" value="MATH"/>
    <property type="match status" value="1"/>
</dbReference>
<dbReference type="PROSITE" id="PS50144">
    <property type="entry name" value="MATH"/>
    <property type="match status" value="1"/>
</dbReference>
<evidence type="ECO:0000313" key="4">
    <source>
        <dbReference type="WBParaSite" id="PSAMB.scaffold429size51612.g5609.t1"/>
    </source>
</evidence>
<name>A0A914WI05_9BILA</name>
<dbReference type="WBParaSite" id="PSAMB.scaffold429size51612.g5609.t1">
    <property type="protein sequence ID" value="PSAMB.scaffold429size51612.g5609.t1"/>
    <property type="gene ID" value="PSAMB.scaffold429size51612.g5609"/>
</dbReference>